<proteinExistence type="inferred from homology"/>
<reference evidence="4 5" key="1">
    <citation type="journal article" date="2014" name="BMC Genomics">
        <title>Nucleomorph and plastid genome sequences of the chlorarachniophyte Lotharella oceanica: convergent reductive evolution and frequent recombination in nucleomorph-bearing algae.</title>
        <authorList>
            <person name="Tanifuji G."/>
            <person name="Onodera N.T."/>
            <person name="Brown M.W."/>
            <person name="Curtis B.A."/>
            <person name="Roger A.J."/>
            <person name="Ka-Shu Wong G."/>
            <person name="Melkonian M."/>
            <person name="Archibald J.M."/>
        </authorList>
    </citation>
    <scope>NUCLEOTIDE SEQUENCE [LARGE SCALE GENOMIC DNA]</scope>
    <source>
        <strain evidence="4 5">CCMP622</strain>
    </source>
</reference>
<accession>A0A060DGL4</accession>
<dbReference type="Gene3D" id="3.40.50.790">
    <property type="match status" value="1"/>
</dbReference>
<dbReference type="PIRSF" id="PIRSF002155">
    <property type="entry name" value="Ribosomal_L1"/>
    <property type="match status" value="1"/>
</dbReference>
<keyword evidence="3" id="KW-0687">Ribonucleoprotein</keyword>
<dbReference type="CDD" id="cd00403">
    <property type="entry name" value="Ribosomal_L1"/>
    <property type="match status" value="1"/>
</dbReference>
<evidence type="ECO:0000313" key="5">
    <source>
        <dbReference type="Proteomes" id="UP000243670"/>
    </source>
</evidence>
<dbReference type="InterPro" id="IPR002143">
    <property type="entry name" value="Ribosomal_uL1"/>
</dbReference>
<dbReference type="GO" id="GO:0015934">
    <property type="term" value="C:large ribosomal subunit"/>
    <property type="evidence" value="ECO:0007669"/>
    <property type="project" value="InterPro"/>
</dbReference>
<dbReference type="EMBL" id="CP006627">
    <property type="protein sequence ID" value="AIB09659.1"/>
    <property type="molecule type" value="Genomic_DNA"/>
</dbReference>
<evidence type="ECO:0000256" key="1">
    <source>
        <dbReference type="ARBA" id="ARBA00010531"/>
    </source>
</evidence>
<protein>
    <submittedName>
        <fullName evidence="4">60S ribosomal protein L10A</fullName>
    </submittedName>
</protein>
<evidence type="ECO:0000256" key="2">
    <source>
        <dbReference type="ARBA" id="ARBA00022980"/>
    </source>
</evidence>
<gene>
    <name evidence="4" type="primary">rpl10A</name>
    <name evidence="4" type="ORF">M951_chr1180</name>
</gene>
<dbReference type="Pfam" id="PF00687">
    <property type="entry name" value="Ribosomal_L1"/>
    <property type="match status" value="1"/>
</dbReference>
<dbReference type="InterPro" id="IPR023674">
    <property type="entry name" value="Ribosomal_uL1-like"/>
</dbReference>
<evidence type="ECO:0000313" key="4">
    <source>
        <dbReference type="EMBL" id="AIB09659.1"/>
    </source>
</evidence>
<dbReference type="AlphaFoldDB" id="A0A060DGL4"/>
<geneLocation type="nucleomorph" evidence="4"/>
<evidence type="ECO:0000256" key="3">
    <source>
        <dbReference type="ARBA" id="ARBA00023274"/>
    </source>
</evidence>
<dbReference type="Proteomes" id="UP000243670">
    <property type="component" value="Nucleomorph 1"/>
</dbReference>
<sequence length="223" mass="25736">MTFITERKISKAVESIHIYYKDILCDSYNKKRNFVESIEIFFSLKNYDSKKQKKISGLVTLSSISRHDTRICLFTDVTHSSEAKALGTYYIDFEGLKKLKDKKKTLKKITKKFHKFLVSEKLLKTVLRILGPGLTRCGKFPSVIDHSTPLEEQINRLKKEVRIYFKKTTNSGLVVGNVAQNNTEIQNNIILVLNFFYALIKKKFNIVKTILIKRSMGTSNSLN</sequence>
<keyword evidence="2 4" id="KW-0689">Ribosomal protein</keyword>
<dbReference type="GO" id="GO:0003723">
    <property type="term" value="F:RNA binding"/>
    <property type="evidence" value="ECO:0007669"/>
    <property type="project" value="InterPro"/>
</dbReference>
<dbReference type="InterPro" id="IPR028364">
    <property type="entry name" value="Ribosomal_uL1/biogenesis"/>
</dbReference>
<dbReference type="Gene3D" id="3.30.190.20">
    <property type="match status" value="1"/>
</dbReference>
<keyword evidence="4" id="KW-0542">Nucleomorph</keyword>
<name>A0A060DGL4_9EUKA</name>
<comment type="similarity">
    <text evidence="1">Belongs to the universal ribosomal protein uL1 family.</text>
</comment>
<dbReference type="InterPro" id="IPR016095">
    <property type="entry name" value="Ribosomal_uL1_3-a/b-sand"/>
</dbReference>
<dbReference type="GO" id="GO:0003735">
    <property type="term" value="F:structural constituent of ribosome"/>
    <property type="evidence" value="ECO:0007669"/>
    <property type="project" value="InterPro"/>
</dbReference>
<dbReference type="SUPFAM" id="SSF56808">
    <property type="entry name" value="Ribosomal protein L1"/>
    <property type="match status" value="1"/>
</dbReference>
<dbReference type="GO" id="GO:0006412">
    <property type="term" value="P:translation"/>
    <property type="evidence" value="ECO:0007669"/>
    <property type="project" value="InterPro"/>
</dbReference>
<organism evidence="4 5">
    <name type="scientific">Lotharella oceanica</name>
    <dbReference type="NCBI Taxonomy" id="641309"/>
    <lineage>
        <taxon>Eukaryota</taxon>
        <taxon>Sar</taxon>
        <taxon>Rhizaria</taxon>
        <taxon>Cercozoa</taxon>
        <taxon>Chlorarachniophyceae</taxon>
        <taxon>Lotharella</taxon>
    </lineage>
</organism>